<comment type="caution">
    <text evidence="7">The sequence shown here is derived from an EMBL/GenBank/DDBJ whole genome shotgun (WGS) entry which is preliminary data.</text>
</comment>
<evidence type="ECO:0000256" key="1">
    <source>
        <dbReference type="ARBA" id="ARBA00022723"/>
    </source>
</evidence>
<dbReference type="Pfam" id="PF14608">
    <property type="entry name" value="zf-CCCH_2"/>
    <property type="match status" value="1"/>
</dbReference>
<proteinExistence type="predicted"/>
<dbReference type="Proteomes" id="UP000837801">
    <property type="component" value="Unassembled WGS sequence"/>
</dbReference>
<evidence type="ECO:0000256" key="2">
    <source>
        <dbReference type="ARBA" id="ARBA00022771"/>
    </source>
</evidence>
<dbReference type="OrthoDB" id="410307at2759"/>
<dbReference type="PANTHER" id="PTHR46156">
    <property type="entry name" value="CCCH ZINGC FINGER"/>
    <property type="match status" value="1"/>
</dbReference>
<feature type="compositionally biased region" description="Polar residues" evidence="5">
    <location>
        <begin position="177"/>
        <end position="193"/>
    </location>
</feature>
<protein>
    <recommendedName>
        <fullName evidence="6">C3H1-type domain-containing protein</fullName>
    </recommendedName>
</protein>
<dbReference type="Gene3D" id="4.10.1000.10">
    <property type="entry name" value="Zinc finger, CCCH-type"/>
    <property type="match status" value="2"/>
</dbReference>
<evidence type="ECO:0000256" key="4">
    <source>
        <dbReference type="PROSITE-ProRule" id="PRU00723"/>
    </source>
</evidence>
<dbReference type="GO" id="GO:0008270">
    <property type="term" value="F:zinc ion binding"/>
    <property type="evidence" value="ECO:0007669"/>
    <property type="project" value="UniProtKB-KW"/>
</dbReference>
<dbReference type="InterPro" id="IPR000571">
    <property type="entry name" value="Znf_CCCH"/>
</dbReference>
<feature type="compositionally biased region" description="Basic and acidic residues" evidence="5">
    <location>
        <begin position="248"/>
        <end position="276"/>
    </location>
</feature>
<name>A0A9P0VXE0_9ASCO</name>
<dbReference type="SUPFAM" id="SSF90229">
    <property type="entry name" value="CCCH zinc finger"/>
    <property type="match status" value="2"/>
</dbReference>
<dbReference type="SMART" id="SM00356">
    <property type="entry name" value="ZnF_C3H1"/>
    <property type="match status" value="3"/>
</dbReference>
<feature type="compositionally biased region" description="Acidic residues" evidence="5">
    <location>
        <begin position="297"/>
        <end position="309"/>
    </location>
</feature>
<dbReference type="PROSITE" id="PS50103">
    <property type="entry name" value="ZF_C3H1"/>
    <property type="match status" value="3"/>
</dbReference>
<dbReference type="EMBL" id="CAKXYY010000004">
    <property type="protein sequence ID" value="CAH2351813.1"/>
    <property type="molecule type" value="Genomic_DNA"/>
</dbReference>
<keyword evidence="3 4" id="KW-0862">Zinc</keyword>
<feature type="zinc finger region" description="C3H1-type" evidence="4">
    <location>
        <begin position="46"/>
        <end position="66"/>
    </location>
</feature>
<feature type="domain" description="C3H1-type" evidence="6">
    <location>
        <begin position="46"/>
        <end position="66"/>
    </location>
</feature>
<feature type="zinc finger region" description="C3H1-type" evidence="4">
    <location>
        <begin position="8"/>
        <end position="34"/>
    </location>
</feature>
<organism evidence="7 8">
    <name type="scientific">[Candida] railenensis</name>
    <dbReference type="NCBI Taxonomy" id="45579"/>
    <lineage>
        <taxon>Eukaryota</taxon>
        <taxon>Fungi</taxon>
        <taxon>Dikarya</taxon>
        <taxon>Ascomycota</taxon>
        <taxon>Saccharomycotina</taxon>
        <taxon>Pichiomycetes</taxon>
        <taxon>Debaryomycetaceae</taxon>
        <taxon>Kurtzmaniella</taxon>
    </lineage>
</organism>
<feature type="domain" description="C3H1-type" evidence="6">
    <location>
        <begin position="69"/>
        <end position="92"/>
    </location>
</feature>
<dbReference type="Pfam" id="PF00642">
    <property type="entry name" value="zf-CCCH"/>
    <property type="match status" value="2"/>
</dbReference>
<dbReference type="AlphaFoldDB" id="A0A9P0VXE0"/>
<feature type="domain" description="C3H1-type" evidence="6">
    <location>
        <begin position="8"/>
        <end position="34"/>
    </location>
</feature>
<dbReference type="PANTHER" id="PTHR46156:SF1">
    <property type="entry name" value="ZINC FINGER CCCH DOMAIN-CONTAINING PROTEIN 3"/>
    <property type="match status" value="1"/>
</dbReference>
<dbReference type="GO" id="GO:0005634">
    <property type="term" value="C:nucleus"/>
    <property type="evidence" value="ECO:0007669"/>
    <property type="project" value="TreeGrafter"/>
</dbReference>
<evidence type="ECO:0000313" key="7">
    <source>
        <dbReference type="EMBL" id="CAH2351813.1"/>
    </source>
</evidence>
<feature type="region of interest" description="Disordered" evidence="5">
    <location>
        <begin position="102"/>
        <end position="135"/>
    </location>
</feature>
<keyword evidence="2 4" id="KW-0863">Zinc-finger</keyword>
<evidence type="ECO:0000313" key="8">
    <source>
        <dbReference type="Proteomes" id="UP000837801"/>
    </source>
</evidence>
<feature type="region of interest" description="Disordered" evidence="5">
    <location>
        <begin position="172"/>
        <end position="193"/>
    </location>
</feature>
<feature type="zinc finger region" description="C3H1-type" evidence="4">
    <location>
        <begin position="69"/>
        <end position="92"/>
    </location>
</feature>
<feature type="region of interest" description="Disordered" evidence="5">
    <location>
        <begin position="248"/>
        <end position="309"/>
    </location>
</feature>
<gene>
    <name evidence="7" type="ORF">CLIB1423_04S06546</name>
</gene>
<reference evidence="7" key="1">
    <citation type="submission" date="2022-03" db="EMBL/GenBank/DDBJ databases">
        <authorList>
            <person name="Legras J.-L."/>
            <person name="Devillers H."/>
            <person name="Grondin C."/>
        </authorList>
    </citation>
    <scope>NUCLEOTIDE SEQUENCE</scope>
    <source>
        <strain evidence="7">CLIB 1423</strain>
    </source>
</reference>
<feature type="compositionally biased region" description="Acidic residues" evidence="5">
    <location>
        <begin position="106"/>
        <end position="120"/>
    </location>
</feature>
<evidence type="ECO:0000256" key="3">
    <source>
        <dbReference type="ARBA" id="ARBA00022833"/>
    </source>
</evidence>
<evidence type="ECO:0000256" key="5">
    <source>
        <dbReference type="SAM" id="MobiDB-lite"/>
    </source>
</evidence>
<accession>A0A9P0VXE0</accession>
<sequence>MLSHKRTQFNTPICRYFLENKCSNSQCMFSHNKPDKFDDPEVEIWVCRPFSISGVCSRGSRCPFLHLYICPDFQEEGTCPRGKSCSLSHLITQTTQRMILTKKAENEDEEDVLVESEDEEQGRNQGEGEGRRKIAKNRSPVKKIISSYTVDPHVLFDKGMNEKYSYYIDSNPVAPSKKSTSTSDILASGENRNTYSQDREFMIHLESSDSELDDLEENNDYVGLEYSAEDEQMDNQVVDDRDVQEVERIETEGDRDVQVARRADIQEDRDVQEAESRANIQEDGDVQEANDLASQEDNLDGQSDGELEF</sequence>
<dbReference type="InterPro" id="IPR036855">
    <property type="entry name" value="Znf_CCCH_sf"/>
</dbReference>
<keyword evidence="1 4" id="KW-0479">Metal-binding</keyword>
<evidence type="ECO:0000259" key="6">
    <source>
        <dbReference type="PROSITE" id="PS50103"/>
    </source>
</evidence>
<keyword evidence="8" id="KW-1185">Reference proteome</keyword>